<sequence length="333" mass="37393">MSCCVCSSVVAKTVRCCSGCGSACPKLALLACRLSARLSHICGFVFRTRLFRVLIFSCWLVWSLFSTGGCSLFVKLAKVHIPMSKLMRSRRLLPSLLLRRCFHGQRASPIHLQQQQKISSAAATSGGIDDAQQQVVGRLWSRATFSRSKFASGYTALTPKSLDSIMKIDTVRYTSPQEIIAIWNDYHIGRGHISAGMGRDLYKLLQERANQCPLFVLPLRKGNGFVSILVQAQMPHMLFTSLDDYRARGSAASPYFTVTHYTDLMDSKGVVLVRGDIVFTSRLSDEEAKTLLETAHSFYLDDSRYKKVWRFNKESEDFDFKEVLQELNMPTGS</sequence>
<dbReference type="PANTHER" id="PTHR13126:SF0">
    <property type="entry name" value="ATP SYNTHASE MITOCHONDRIAL F1 COMPLEX ASSEMBLY FACTOR 1"/>
    <property type="match status" value="1"/>
</dbReference>
<protein>
    <recommendedName>
        <fullName evidence="8">ATP synthase mitochondrial F1 complex assembly factor 1</fullName>
    </recommendedName>
</protein>
<evidence type="ECO:0000313" key="7">
    <source>
        <dbReference type="Proteomes" id="UP001497522"/>
    </source>
</evidence>
<keyword evidence="5" id="KW-0812">Transmembrane</keyword>
<dbReference type="PANTHER" id="PTHR13126">
    <property type="entry name" value="CHAPERONE ATP11"/>
    <property type="match status" value="1"/>
</dbReference>
<evidence type="ECO:0000256" key="2">
    <source>
        <dbReference type="ARBA" id="ARBA00009116"/>
    </source>
</evidence>
<evidence type="ECO:0000256" key="5">
    <source>
        <dbReference type="SAM" id="Phobius"/>
    </source>
</evidence>
<dbReference type="Pfam" id="PF06644">
    <property type="entry name" value="ATP11"/>
    <property type="match status" value="1"/>
</dbReference>
<dbReference type="EMBL" id="OZ023705">
    <property type="protein sequence ID" value="CAK9874871.1"/>
    <property type="molecule type" value="Genomic_DNA"/>
</dbReference>
<keyword evidence="3" id="KW-0809">Transit peptide</keyword>
<evidence type="ECO:0008006" key="8">
    <source>
        <dbReference type="Google" id="ProtNLM"/>
    </source>
</evidence>
<keyword evidence="4" id="KW-0496">Mitochondrion</keyword>
<gene>
    <name evidence="6" type="ORF">CSSPJE1EN2_LOCUS17120</name>
</gene>
<organism evidence="6 7">
    <name type="scientific">Sphagnum jensenii</name>
    <dbReference type="NCBI Taxonomy" id="128206"/>
    <lineage>
        <taxon>Eukaryota</taxon>
        <taxon>Viridiplantae</taxon>
        <taxon>Streptophyta</taxon>
        <taxon>Embryophyta</taxon>
        <taxon>Bryophyta</taxon>
        <taxon>Sphagnophytina</taxon>
        <taxon>Sphagnopsida</taxon>
        <taxon>Sphagnales</taxon>
        <taxon>Sphagnaceae</taxon>
        <taxon>Sphagnum</taxon>
    </lineage>
</organism>
<keyword evidence="5" id="KW-0472">Membrane</keyword>
<dbReference type="Proteomes" id="UP001497522">
    <property type="component" value="Chromosome 4"/>
</dbReference>
<feature type="transmembrane region" description="Helical" evidence="5">
    <location>
        <begin position="53"/>
        <end position="77"/>
    </location>
</feature>
<dbReference type="InterPro" id="IPR010591">
    <property type="entry name" value="ATP11"/>
</dbReference>
<evidence type="ECO:0000256" key="4">
    <source>
        <dbReference type="ARBA" id="ARBA00023128"/>
    </source>
</evidence>
<keyword evidence="7" id="KW-1185">Reference proteome</keyword>
<evidence type="ECO:0000256" key="1">
    <source>
        <dbReference type="ARBA" id="ARBA00004173"/>
    </source>
</evidence>
<keyword evidence="5" id="KW-1133">Transmembrane helix</keyword>
<evidence type="ECO:0000313" key="6">
    <source>
        <dbReference type="EMBL" id="CAK9874871.1"/>
    </source>
</evidence>
<evidence type="ECO:0000256" key="3">
    <source>
        <dbReference type="ARBA" id="ARBA00022946"/>
    </source>
</evidence>
<comment type="similarity">
    <text evidence="2">Belongs to the ATP11 family.</text>
</comment>
<comment type="subcellular location">
    <subcellularLocation>
        <location evidence="1">Mitochondrion</location>
    </subcellularLocation>
</comment>
<name>A0ABP1BHW9_9BRYO</name>
<accession>A0ABP1BHW9</accession>
<proteinExistence type="inferred from homology"/>
<reference evidence="6" key="1">
    <citation type="submission" date="2024-03" db="EMBL/GenBank/DDBJ databases">
        <authorList>
            <consortium name="ELIXIR-Norway"/>
            <consortium name="Elixir Norway"/>
        </authorList>
    </citation>
    <scope>NUCLEOTIDE SEQUENCE</scope>
</reference>